<feature type="region of interest" description="Disordered" evidence="1">
    <location>
        <begin position="1"/>
        <end position="37"/>
    </location>
</feature>
<feature type="region of interest" description="Disordered" evidence="1">
    <location>
        <begin position="95"/>
        <end position="118"/>
    </location>
</feature>
<feature type="compositionally biased region" description="Low complexity" evidence="1">
    <location>
        <begin position="102"/>
        <end position="118"/>
    </location>
</feature>
<evidence type="ECO:0000313" key="4">
    <source>
        <dbReference type="Proteomes" id="UP001642409"/>
    </source>
</evidence>
<dbReference type="EMBL" id="CAXDID020000302">
    <property type="protein sequence ID" value="CAL6073660.1"/>
    <property type="molecule type" value="Genomic_DNA"/>
</dbReference>
<evidence type="ECO:0000313" key="3">
    <source>
        <dbReference type="EMBL" id="CAL6073660.1"/>
    </source>
</evidence>
<feature type="compositionally biased region" description="Low complexity" evidence="1">
    <location>
        <begin position="1"/>
        <end position="11"/>
    </location>
</feature>
<gene>
    <name evidence="2" type="ORF">HINF_LOCUS32415</name>
    <name evidence="3" type="ORF">HINF_LOCUS56209</name>
</gene>
<proteinExistence type="predicted"/>
<dbReference type="EMBL" id="CATOUU010000733">
    <property type="protein sequence ID" value="CAI9944770.1"/>
    <property type="molecule type" value="Genomic_DNA"/>
</dbReference>
<dbReference type="AlphaFoldDB" id="A0AA86U6I6"/>
<keyword evidence="4" id="KW-1185">Reference proteome</keyword>
<dbReference type="Proteomes" id="UP001642409">
    <property type="component" value="Unassembled WGS sequence"/>
</dbReference>
<sequence>MMNKQKSTTLDSSKKTSTKQVRTTPVLQKREERNHKILHDYDYLKQFQNKTEQPKLKAKKRVVNSPQFNQEIKNRIIHGVQGANNIDEMITQKIQEQKPRKQQPSTNSQESSQSNQQFANAQNYVDAYEEKQLDSTKYTKLKSQNDQKLFENAQIQKITSKIDFVVQELLTRQQNMEMRLEHKLEVLNEVQKELNQSKVAKQACDFREQLANDYIPFTNSVMNTLTSPKESNSQSIQHKQLKQTQSISPIPVKQKCTCDSPQIDLNNQQFDNCLDQHFDQISINQKMDKSYGITKSQLQTFDKPQLSKIETRANMPTTPQKQYESKYVSTPVFCDKPEPQKTILFESKWKEFQYILEQNDLKYDEFSNFNNISTQMQTQIVEKLNNNIIFNKQKQIQVLCFGNGPQQFNQLTKTRLGRKIIEFYEQEDIENMKIVFMELILAIGVGYDSVYETYLAYLQMVKSV</sequence>
<protein>
    <submittedName>
        <fullName evidence="3">Hypothetical_protein</fullName>
    </submittedName>
</protein>
<reference evidence="3 4" key="2">
    <citation type="submission" date="2024-07" db="EMBL/GenBank/DDBJ databases">
        <authorList>
            <person name="Akdeniz Z."/>
        </authorList>
    </citation>
    <scope>NUCLEOTIDE SEQUENCE [LARGE SCALE GENOMIC DNA]</scope>
</reference>
<name>A0AA86U6I6_9EUKA</name>
<organism evidence="2">
    <name type="scientific">Hexamita inflata</name>
    <dbReference type="NCBI Taxonomy" id="28002"/>
    <lineage>
        <taxon>Eukaryota</taxon>
        <taxon>Metamonada</taxon>
        <taxon>Diplomonadida</taxon>
        <taxon>Hexamitidae</taxon>
        <taxon>Hexamitinae</taxon>
        <taxon>Hexamita</taxon>
    </lineage>
</organism>
<evidence type="ECO:0000313" key="2">
    <source>
        <dbReference type="EMBL" id="CAI9944770.1"/>
    </source>
</evidence>
<reference evidence="2" key="1">
    <citation type="submission" date="2023-06" db="EMBL/GenBank/DDBJ databases">
        <authorList>
            <person name="Kurt Z."/>
        </authorList>
    </citation>
    <scope>NUCLEOTIDE SEQUENCE</scope>
</reference>
<comment type="caution">
    <text evidence="2">The sequence shown here is derived from an EMBL/GenBank/DDBJ whole genome shotgun (WGS) entry which is preliminary data.</text>
</comment>
<accession>A0AA86U6I6</accession>
<feature type="compositionally biased region" description="Basic and acidic residues" evidence="1">
    <location>
        <begin position="28"/>
        <end position="37"/>
    </location>
</feature>
<evidence type="ECO:0000256" key="1">
    <source>
        <dbReference type="SAM" id="MobiDB-lite"/>
    </source>
</evidence>